<accession>A0A9N9UTX4</accession>
<protein>
    <submittedName>
        <fullName evidence="1">Uncharacterized protein</fullName>
    </submittedName>
</protein>
<comment type="caution">
    <text evidence="1">The sequence shown here is derived from an EMBL/GenBank/DDBJ whole genome shotgun (WGS) entry which is preliminary data.</text>
</comment>
<evidence type="ECO:0000313" key="1">
    <source>
        <dbReference type="EMBL" id="CAG9999370.1"/>
    </source>
</evidence>
<reference evidence="1" key="1">
    <citation type="submission" date="2021-10" db="EMBL/GenBank/DDBJ databases">
        <authorList>
            <person name="Piombo E."/>
        </authorList>
    </citation>
    <scope>NUCLEOTIDE SEQUENCE</scope>
</reference>
<proteinExistence type="predicted"/>
<sequence>MSVEIVLRLLEAGMFAPLEMRPASNDLPKHAEVHIAISSDIGVRLHVWKNSFFLLCMTECYLINESNAETCSDVQGAGAGPPLSIVKIGIAYVGVCT</sequence>
<dbReference type="Proteomes" id="UP000754883">
    <property type="component" value="Unassembled WGS sequence"/>
</dbReference>
<organism evidence="1 2">
    <name type="scientific">Clonostachys byssicola</name>
    <dbReference type="NCBI Taxonomy" id="160290"/>
    <lineage>
        <taxon>Eukaryota</taxon>
        <taxon>Fungi</taxon>
        <taxon>Dikarya</taxon>
        <taxon>Ascomycota</taxon>
        <taxon>Pezizomycotina</taxon>
        <taxon>Sordariomycetes</taxon>
        <taxon>Hypocreomycetidae</taxon>
        <taxon>Hypocreales</taxon>
        <taxon>Bionectriaceae</taxon>
        <taxon>Clonostachys</taxon>
    </lineage>
</organism>
<name>A0A9N9UTX4_9HYPO</name>
<evidence type="ECO:0000313" key="2">
    <source>
        <dbReference type="Proteomes" id="UP000754883"/>
    </source>
</evidence>
<gene>
    <name evidence="1" type="ORF">CBYS24578_00002408</name>
</gene>
<keyword evidence="2" id="KW-1185">Reference proteome</keyword>
<dbReference type="EMBL" id="CABFNO020001553">
    <property type="protein sequence ID" value="CAG9999370.1"/>
    <property type="molecule type" value="Genomic_DNA"/>
</dbReference>
<dbReference type="AlphaFoldDB" id="A0A9N9UTX4"/>